<dbReference type="Proteomes" id="UP000029553">
    <property type="component" value="Unassembled WGS sequence"/>
</dbReference>
<dbReference type="EMBL" id="AWOR01000067">
    <property type="protein sequence ID" value="KGH27015.1"/>
    <property type="molecule type" value="Genomic_DNA"/>
</dbReference>
<reference evidence="1 2" key="1">
    <citation type="submission" date="2013-09" db="EMBL/GenBank/DDBJ databases">
        <title>High correlation between genotypes and phenotypes of environmental bacteria Comamonas testosteroni strains.</title>
        <authorList>
            <person name="Liu L."/>
            <person name="Zhu W."/>
            <person name="Xia X."/>
            <person name="Xu B."/>
            <person name="Luo M."/>
            <person name="Wang G."/>
        </authorList>
    </citation>
    <scope>NUCLEOTIDE SEQUENCE [LARGE SCALE GENOMIC DNA]</scope>
    <source>
        <strain evidence="1 2">JL40</strain>
    </source>
</reference>
<evidence type="ECO:0000313" key="2">
    <source>
        <dbReference type="Proteomes" id="UP000029553"/>
    </source>
</evidence>
<gene>
    <name evidence="1" type="ORF">P353_19700</name>
</gene>
<comment type="caution">
    <text evidence="1">The sequence shown here is derived from an EMBL/GenBank/DDBJ whole genome shotgun (WGS) entry which is preliminary data.</text>
</comment>
<organism evidence="1 2">
    <name type="scientific">Comamonas testosteroni</name>
    <name type="common">Pseudomonas testosteroni</name>
    <dbReference type="NCBI Taxonomy" id="285"/>
    <lineage>
        <taxon>Bacteria</taxon>
        <taxon>Pseudomonadati</taxon>
        <taxon>Pseudomonadota</taxon>
        <taxon>Betaproteobacteria</taxon>
        <taxon>Burkholderiales</taxon>
        <taxon>Comamonadaceae</taxon>
        <taxon>Comamonas</taxon>
    </lineage>
</organism>
<name>A0A096GPD2_COMTE</name>
<protein>
    <submittedName>
        <fullName evidence="1">Uncharacterized protein</fullName>
    </submittedName>
</protein>
<sequence length="102" mass="10705">MKLQTDNLRLGNDLSSLLRALAQVLPDFAKQVNAVSEGRLSGSYNALTSPPTTGKHQAGDYIKNSAPEVLGTAGAQYVLKGWICVAGGEPGTWAEDRGMTGT</sequence>
<proteinExistence type="predicted"/>
<dbReference type="RefSeq" id="WP_034372954.1">
    <property type="nucleotide sequence ID" value="NZ_AWOR01000067.1"/>
</dbReference>
<evidence type="ECO:0000313" key="1">
    <source>
        <dbReference type="EMBL" id="KGH27015.1"/>
    </source>
</evidence>
<accession>A0A096GPD2</accession>
<dbReference type="AlphaFoldDB" id="A0A096GPD2"/>